<proteinExistence type="predicted"/>
<dbReference type="NCBIfam" id="NF040893">
    <property type="entry name" value="SAVMC3_10250"/>
    <property type="match status" value="1"/>
</dbReference>
<dbReference type="RefSeq" id="WP_125247718.1">
    <property type="nucleotide sequence ID" value="NZ_RSEB01000003.1"/>
</dbReference>
<gene>
    <name evidence="1" type="ORF">EIW28_10705</name>
</gene>
<dbReference type="Proteomes" id="UP000277256">
    <property type="component" value="Unassembled WGS sequence"/>
</dbReference>
<dbReference type="OrthoDB" id="3397153at2"/>
<organism evidence="1 2">
    <name type="scientific">Glycomyces terrestris</name>
    <dbReference type="NCBI Taxonomy" id="2493553"/>
    <lineage>
        <taxon>Bacteria</taxon>
        <taxon>Bacillati</taxon>
        <taxon>Actinomycetota</taxon>
        <taxon>Actinomycetes</taxon>
        <taxon>Glycomycetales</taxon>
        <taxon>Glycomycetaceae</taxon>
        <taxon>Glycomyces</taxon>
    </lineage>
</organism>
<dbReference type="AlphaFoldDB" id="A0A426UXJ2"/>
<reference evidence="1 2" key="1">
    <citation type="submission" date="2018-12" db="EMBL/GenBank/DDBJ databases">
        <title>Glycomyces sp. YIM 121974 draft genome.</title>
        <authorList>
            <person name="Li Q."/>
        </authorList>
    </citation>
    <scope>NUCLEOTIDE SEQUENCE [LARGE SCALE GENOMIC DNA]</scope>
    <source>
        <strain evidence="1 2">YIM 121974</strain>
    </source>
</reference>
<sequence length="263" mass="29598">MFWRRKAPLRYFLYISDAKLDMLFEQIDPAQRRRVSMELGLDLKLASVVLRQGDPPRTARLAKLRIVERYIDRHHQVGTGVQPGAAFFRGSMPMRWGWLSNGYEPESPTNGFDTVFFRGQDANGIVMLAGSRRHVLGEEPTEENQRLVAYSATPNIMAVIAENLSARPDLAEDWRLLRADADIGNEAAMAVLGHPEDGLHDATRIRLSGPSQDLEYLAVPLIQGEVPNDAQPSRHTRAILATPLYVAVAAEMSRRRPRRPPRP</sequence>
<dbReference type="Pfam" id="PF22880">
    <property type="entry name" value="DUF7019"/>
    <property type="match status" value="1"/>
</dbReference>
<accession>A0A426UXJ2</accession>
<keyword evidence="2" id="KW-1185">Reference proteome</keyword>
<comment type="caution">
    <text evidence="1">The sequence shown here is derived from an EMBL/GenBank/DDBJ whole genome shotgun (WGS) entry which is preliminary data.</text>
</comment>
<evidence type="ECO:0000313" key="2">
    <source>
        <dbReference type="Proteomes" id="UP000277256"/>
    </source>
</evidence>
<name>A0A426UXJ2_9ACTN</name>
<evidence type="ECO:0000313" key="1">
    <source>
        <dbReference type="EMBL" id="RRR99200.1"/>
    </source>
</evidence>
<dbReference type="EMBL" id="RSEB01000003">
    <property type="protein sequence ID" value="RRR99200.1"/>
    <property type="molecule type" value="Genomic_DNA"/>
</dbReference>
<protein>
    <submittedName>
        <fullName evidence="1">Uncharacterized protein</fullName>
    </submittedName>
</protein>
<dbReference type="InterPro" id="IPR054284">
    <property type="entry name" value="DUF7019"/>
</dbReference>